<feature type="transmembrane region" description="Helical" evidence="19">
    <location>
        <begin position="34"/>
        <end position="52"/>
    </location>
</feature>
<sequence length="308" mass="35548">MKNIIKRSKSVLILLLILIPLIFITYYGQFVGKIIGFSFYLSISTWATYEVIKHTNFKEISKIFIILASLSIWVFPLNLFTSDLFFNDLTGYPIEFTKISLNFVMYPIDFGKFAYFNVILAFIFLTIAYFMSFGKVTWKDFLIASFSAIFISWFFKILFVINIANFYYLIALELIVAAVDTFGYFGGYFLGHKFIKQNLMPKTSPNKTYEGAFFSLFFGLIVTFLAGYLGYLTHNSFATMFTNTPQIVLAVLLLSPFAIFGDWLFSKIKRYFGIKDYSNLIPGHGGIMDRLDSLSFVTIIWTILFIYV</sequence>
<keyword evidence="14" id="KW-0443">Lipid metabolism</keyword>
<keyword evidence="10 18" id="KW-0808">Transferase</keyword>
<dbReference type="Proteomes" id="UP000718793">
    <property type="component" value="Unassembled WGS sequence"/>
</dbReference>
<feature type="transmembrane region" description="Helical" evidence="19">
    <location>
        <begin position="113"/>
        <end position="134"/>
    </location>
</feature>
<keyword evidence="16" id="KW-0594">Phospholipid biosynthesis</keyword>
<dbReference type="PANTHER" id="PTHR46382">
    <property type="entry name" value="PHOSPHATIDATE CYTIDYLYLTRANSFERASE"/>
    <property type="match status" value="1"/>
</dbReference>
<dbReference type="Pfam" id="PF01148">
    <property type="entry name" value="CTP_transf_1"/>
    <property type="match status" value="1"/>
</dbReference>
<evidence type="ECO:0000256" key="10">
    <source>
        <dbReference type="ARBA" id="ARBA00022679"/>
    </source>
</evidence>
<organism evidence="20 21">
    <name type="scientific">Mycoplasma zalophi</name>
    <dbReference type="NCBI Taxonomy" id="191287"/>
    <lineage>
        <taxon>Bacteria</taxon>
        <taxon>Bacillati</taxon>
        <taxon>Mycoplasmatota</taxon>
        <taxon>Mollicutes</taxon>
        <taxon>Mycoplasmataceae</taxon>
        <taxon>Mycoplasma</taxon>
    </lineage>
</organism>
<dbReference type="RefSeq" id="WP_216488502.1">
    <property type="nucleotide sequence ID" value="NZ_JAHMHH010000001.1"/>
</dbReference>
<keyword evidence="21" id="KW-1185">Reference proteome</keyword>
<evidence type="ECO:0000256" key="15">
    <source>
        <dbReference type="ARBA" id="ARBA00023136"/>
    </source>
</evidence>
<evidence type="ECO:0000256" key="6">
    <source>
        <dbReference type="ARBA" id="ARBA00012487"/>
    </source>
</evidence>
<evidence type="ECO:0000256" key="18">
    <source>
        <dbReference type="RuleBase" id="RU003938"/>
    </source>
</evidence>
<comment type="pathway">
    <text evidence="3 18">Phospholipid metabolism; CDP-diacylglycerol biosynthesis; CDP-diacylglycerol from sn-glycerol 3-phosphate: step 3/3.</text>
</comment>
<gene>
    <name evidence="20" type="ORF">KQ875_00955</name>
</gene>
<evidence type="ECO:0000256" key="12">
    <source>
        <dbReference type="ARBA" id="ARBA00022695"/>
    </source>
</evidence>
<evidence type="ECO:0000256" key="5">
    <source>
        <dbReference type="ARBA" id="ARBA00010185"/>
    </source>
</evidence>
<feature type="transmembrane region" description="Helical" evidence="19">
    <location>
        <begin position="64"/>
        <end position="86"/>
    </location>
</feature>
<dbReference type="PANTHER" id="PTHR46382:SF1">
    <property type="entry name" value="PHOSPHATIDATE CYTIDYLYLTRANSFERASE"/>
    <property type="match status" value="1"/>
</dbReference>
<comment type="caution">
    <text evidence="20">The sequence shown here is derived from an EMBL/GenBank/DDBJ whole genome shotgun (WGS) entry which is preliminary data.</text>
</comment>
<evidence type="ECO:0000256" key="2">
    <source>
        <dbReference type="ARBA" id="ARBA00004651"/>
    </source>
</evidence>
<dbReference type="GO" id="GO:0016779">
    <property type="term" value="F:nucleotidyltransferase activity"/>
    <property type="evidence" value="ECO:0007669"/>
    <property type="project" value="UniProtKB-KW"/>
</dbReference>
<keyword evidence="17" id="KW-1208">Phospholipid metabolism</keyword>
<evidence type="ECO:0000256" key="1">
    <source>
        <dbReference type="ARBA" id="ARBA00001698"/>
    </source>
</evidence>
<name>A0ABS6DPS6_9MOLU</name>
<comment type="subcellular location">
    <subcellularLocation>
        <location evidence="2">Cell membrane</location>
        <topology evidence="2">Multi-pass membrane protein</topology>
    </subcellularLocation>
</comment>
<evidence type="ECO:0000256" key="17">
    <source>
        <dbReference type="ARBA" id="ARBA00023264"/>
    </source>
</evidence>
<keyword evidence="9" id="KW-0444">Lipid biosynthesis</keyword>
<evidence type="ECO:0000256" key="3">
    <source>
        <dbReference type="ARBA" id="ARBA00005119"/>
    </source>
</evidence>
<keyword evidence="15 19" id="KW-0472">Membrane</keyword>
<evidence type="ECO:0000256" key="4">
    <source>
        <dbReference type="ARBA" id="ARBA00005189"/>
    </source>
</evidence>
<feature type="transmembrane region" description="Helical" evidence="19">
    <location>
        <begin position="211"/>
        <end position="231"/>
    </location>
</feature>
<reference evidence="20" key="1">
    <citation type="submission" date="2021-06" db="EMBL/GenBank/DDBJ databases">
        <title>Novel Mycoplasma species detected in California sea lions (Zalophus californianus) from the USA.</title>
        <authorList>
            <person name="Volokhov D.V."/>
            <person name="Furtak V.A."/>
            <person name="Zagorodnyaya T.A."/>
        </authorList>
    </citation>
    <scope>NUCLEOTIDE SEQUENCE [LARGE SCALE GENOMIC DNA]</scope>
    <source>
        <strain evidence="20">CSL 5346</strain>
    </source>
</reference>
<feature type="transmembrane region" description="Helical" evidence="19">
    <location>
        <begin position="141"/>
        <end position="161"/>
    </location>
</feature>
<evidence type="ECO:0000256" key="9">
    <source>
        <dbReference type="ARBA" id="ARBA00022516"/>
    </source>
</evidence>
<accession>A0ABS6DPS6</accession>
<feature type="transmembrane region" description="Helical" evidence="19">
    <location>
        <begin position="167"/>
        <end position="190"/>
    </location>
</feature>
<comment type="pathway">
    <text evidence="4">Lipid metabolism.</text>
</comment>
<protein>
    <recommendedName>
        <fullName evidence="7 18">Phosphatidate cytidylyltransferase</fullName>
        <ecNumber evidence="6 18">2.7.7.41</ecNumber>
    </recommendedName>
</protein>
<feature type="transmembrane region" description="Helical" evidence="19">
    <location>
        <begin position="12"/>
        <end position="28"/>
    </location>
</feature>
<evidence type="ECO:0000256" key="16">
    <source>
        <dbReference type="ARBA" id="ARBA00023209"/>
    </source>
</evidence>
<evidence type="ECO:0000256" key="8">
    <source>
        <dbReference type="ARBA" id="ARBA00022475"/>
    </source>
</evidence>
<evidence type="ECO:0000256" key="19">
    <source>
        <dbReference type="SAM" id="Phobius"/>
    </source>
</evidence>
<evidence type="ECO:0000256" key="13">
    <source>
        <dbReference type="ARBA" id="ARBA00022989"/>
    </source>
</evidence>
<keyword evidence="12 18" id="KW-0548">Nucleotidyltransferase</keyword>
<keyword evidence="13 19" id="KW-1133">Transmembrane helix</keyword>
<dbReference type="EC" id="2.7.7.41" evidence="6 18"/>
<feature type="transmembrane region" description="Helical" evidence="19">
    <location>
        <begin position="247"/>
        <end position="266"/>
    </location>
</feature>
<dbReference type="EMBL" id="JAHMHH010000001">
    <property type="protein sequence ID" value="MBU4692166.1"/>
    <property type="molecule type" value="Genomic_DNA"/>
</dbReference>
<evidence type="ECO:0000256" key="11">
    <source>
        <dbReference type="ARBA" id="ARBA00022692"/>
    </source>
</evidence>
<evidence type="ECO:0000256" key="7">
    <source>
        <dbReference type="ARBA" id="ARBA00019373"/>
    </source>
</evidence>
<keyword evidence="8" id="KW-1003">Cell membrane</keyword>
<evidence type="ECO:0000256" key="14">
    <source>
        <dbReference type="ARBA" id="ARBA00023098"/>
    </source>
</evidence>
<keyword evidence="11 18" id="KW-0812">Transmembrane</keyword>
<evidence type="ECO:0000313" key="20">
    <source>
        <dbReference type="EMBL" id="MBU4692166.1"/>
    </source>
</evidence>
<comment type="catalytic activity">
    <reaction evidence="1 18">
        <text>a 1,2-diacyl-sn-glycero-3-phosphate + CTP + H(+) = a CDP-1,2-diacyl-sn-glycerol + diphosphate</text>
        <dbReference type="Rhea" id="RHEA:16229"/>
        <dbReference type="ChEBI" id="CHEBI:15378"/>
        <dbReference type="ChEBI" id="CHEBI:33019"/>
        <dbReference type="ChEBI" id="CHEBI:37563"/>
        <dbReference type="ChEBI" id="CHEBI:58332"/>
        <dbReference type="ChEBI" id="CHEBI:58608"/>
        <dbReference type="EC" id="2.7.7.41"/>
    </reaction>
</comment>
<dbReference type="PROSITE" id="PS01315">
    <property type="entry name" value="CDS"/>
    <property type="match status" value="1"/>
</dbReference>
<comment type="similarity">
    <text evidence="5 18">Belongs to the CDS family.</text>
</comment>
<proteinExistence type="inferred from homology"/>
<dbReference type="InterPro" id="IPR000374">
    <property type="entry name" value="PC_trans"/>
</dbReference>
<evidence type="ECO:0000313" key="21">
    <source>
        <dbReference type="Proteomes" id="UP000718793"/>
    </source>
</evidence>